<dbReference type="EMBL" id="NMVI01000027">
    <property type="protein sequence ID" value="OYN84610.1"/>
    <property type="molecule type" value="Genomic_DNA"/>
</dbReference>
<name>A0A255DZV1_9ACTN</name>
<sequence length="184" mass="20843">MNQPTPSANPEITIQPWTDAWPAEYERTAAQLRAVIPPEWCVEHIGSTSVPGLAARPIIDLVVRVPSLDAVEDRIRSLRAIGWYPIARGPQDHRVLVRMAEQVRTHVAHFFLAEQWDTLHQRIFRDWLVSHSEDRDRYAEAKRLAAAGAQGGRDYTLGKRGVVAEVTNRARKARGLAPIDEWDK</sequence>
<organism evidence="1 2">
    <name type="scientific">Parenemella sanctibonifatiensis</name>
    <dbReference type="NCBI Taxonomy" id="2016505"/>
    <lineage>
        <taxon>Bacteria</taxon>
        <taxon>Bacillati</taxon>
        <taxon>Actinomycetota</taxon>
        <taxon>Actinomycetes</taxon>
        <taxon>Propionibacteriales</taxon>
        <taxon>Propionibacteriaceae</taxon>
        <taxon>Parenemella</taxon>
    </lineage>
</organism>
<dbReference type="SUPFAM" id="SSF81301">
    <property type="entry name" value="Nucleotidyltransferase"/>
    <property type="match status" value="1"/>
</dbReference>
<proteinExistence type="predicted"/>
<accession>A0A255DZV1</accession>
<dbReference type="AlphaFoldDB" id="A0A255DZV1"/>
<dbReference type="Pfam" id="PF04229">
    <property type="entry name" value="GrpB"/>
    <property type="match status" value="1"/>
</dbReference>
<evidence type="ECO:0000313" key="1">
    <source>
        <dbReference type="EMBL" id="OYN84610.1"/>
    </source>
</evidence>
<dbReference type="Gene3D" id="3.30.460.10">
    <property type="entry name" value="Beta Polymerase, domain 2"/>
    <property type="match status" value="1"/>
</dbReference>
<dbReference type="RefSeq" id="WP_094451673.1">
    <property type="nucleotide sequence ID" value="NZ_NMVI01000027.1"/>
</dbReference>
<dbReference type="InterPro" id="IPR007344">
    <property type="entry name" value="GrpB/CoaE"/>
</dbReference>
<comment type="caution">
    <text evidence="1">The sequence shown here is derived from an EMBL/GenBank/DDBJ whole genome shotgun (WGS) entry which is preliminary data.</text>
</comment>
<dbReference type="PANTHER" id="PTHR34822:SF1">
    <property type="entry name" value="GRPB FAMILY PROTEIN"/>
    <property type="match status" value="1"/>
</dbReference>
<gene>
    <name evidence="1" type="ORF">CGZ92_12290</name>
</gene>
<evidence type="ECO:0000313" key="2">
    <source>
        <dbReference type="Proteomes" id="UP000216533"/>
    </source>
</evidence>
<dbReference type="Proteomes" id="UP000216533">
    <property type="component" value="Unassembled WGS sequence"/>
</dbReference>
<reference evidence="1 2" key="1">
    <citation type="submission" date="2017-07" db="EMBL/GenBank/DDBJ databases">
        <title>Draft whole genome sequences of clinical Proprionibacteriaceae strains.</title>
        <authorList>
            <person name="Bernier A.-M."/>
            <person name="Bernard K."/>
            <person name="Domingo M.-C."/>
        </authorList>
    </citation>
    <scope>NUCLEOTIDE SEQUENCE [LARGE SCALE GENOMIC DNA]</scope>
    <source>
        <strain evidence="1 2">NML 160184</strain>
    </source>
</reference>
<dbReference type="PANTHER" id="PTHR34822">
    <property type="entry name" value="GRPB DOMAIN PROTEIN (AFU_ORTHOLOGUE AFUA_1G01530)"/>
    <property type="match status" value="1"/>
</dbReference>
<protein>
    <recommendedName>
        <fullName evidence="3">GrpB family protein</fullName>
    </recommendedName>
</protein>
<dbReference type="InterPro" id="IPR043519">
    <property type="entry name" value="NT_sf"/>
</dbReference>
<evidence type="ECO:0008006" key="3">
    <source>
        <dbReference type="Google" id="ProtNLM"/>
    </source>
</evidence>